<gene>
    <name evidence="2" type="ORF">SAMN05720606_10193</name>
</gene>
<dbReference type="EMBL" id="FMVM01000001">
    <property type="protein sequence ID" value="SCX81016.1"/>
    <property type="molecule type" value="Genomic_DNA"/>
</dbReference>
<dbReference type="Pfam" id="PF10137">
    <property type="entry name" value="CAP12-PCTIR_TIR"/>
    <property type="match status" value="1"/>
</dbReference>
<dbReference type="Proteomes" id="UP000198538">
    <property type="component" value="Unassembled WGS sequence"/>
</dbReference>
<accession>A0A1G5AT21</accession>
<evidence type="ECO:0000313" key="2">
    <source>
        <dbReference type="EMBL" id="SCX81016.1"/>
    </source>
</evidence>
<dbReference type="GO" id="GO:0050135">
    <property type="term" value="F:NADP+ nucleosidase activity"/>
    <property type="evidence" value="ECO:0007669"/>
    <property type="project" value="InterPro"/>
</dbReference>
<sequence>MEILILATNDKSRANWSNNSGVASFPSPKEPYISDNQKVFDQVKSLLDQNQVVYAIGHYFKNDELQNEVLNLLVIKRSWKERNTFYFEFIRTRSTSVSSKDLTAIKNRPSYLIDTLNVDRLKSLNLSIDDWKPKVFIGGATESNDEVNKIASIVHRNSLVPKPWFDQFNVGDTTMHRLLSIAKEVDAAIFVFGEDDRVSYRDKNVVKARDNVIFEFGLFVAILGLDRVAVCINKNVTSPTDIEGIFKIFYSGSIDSDYTAQATIIDFAKRLKTNFLF</sequence>
<protein>
    <submittedName>
        <fullName evidence="2">Predicted nucleotide-binding protein containing TIR-like domain-containing protein</fullName>
    </submittedName>
</protein>
<dbReference type="RefSeq" id="WP_090914863.1">
    <property type="nucleotide sequence ID" value="NZ_FMVM01000001.1"/>
</dbReference>
<dbReference type="STRING" id="582692.SAMN05720606_10193"/>
<reference evidence="3" key="1">
    <citation type="submission" date="2016-10" db="EMBL/GenBank/DDBJ databases">
        <authorList>
            <person name="Varghese N."/>
            <person name="Submissions S."/>
        </authorList>
    </citation>
    <scope>NUCLEOTIDE SEQUENCE [LARGE SCALE GENOMIC DNA]</scope>
    <source>
        <strain evidence="3">BL9</strain>
    </source>
</reference>
<feature type="domain" description="CD-NTase-associated protein 12/Pycsar effector protein TIR" evidence="1">
    <location>
        <begin position="134"/>
        <end position="250"/>
    </location>
</feature>
<evidence type="ECO:0000313" key="3">
    <source>
        <dbReference type="Proteomes" id="UP000198538"/>
    </source>
</evidence>
<organism evidence="2 3">
    <name type="scientific">Paenibacillus polysaccharolyticus</name>
    <dbReference type="NCBI Taxonomy" id="582692"/>
    <lineage>
        <taxon>Bacteria</taxon>
        <taxon>Bacillati</taxon>
        <taxon>Bacillota</taxon>
        <taxon>Bacilli</taxon>
        <taxon>Bacillales</taxon>
        <taxon>Paenibacillaceae</taxon>
        <taxon>Paenibacillus</taxon>
    </lineage>
</organism>
<keyword evidence="3" id="KW-1185">Reference proteome</keyword>
<proteinExistence type="predicted"/>
<dbReference type="AlphaFoldDB" id="A0A1G5AT21"/>
<name>A0A1G5AT21_9BACL</name>
<dbReference type="InterPro" id="IPR019302">
    <property type="entry name" value="CAP12/PCTIR_TIR_dom"/>
</dbReference>
<evidence type="ECO:0000259" key="1">
    <source>
        <dbReference type="Pfam" id="PF10137"/>
    </source>
</evidence>